<gene>
    <name evidence="1" type="ORF">SAMN06275492_12440</name>
</gene>
<name>A0A1X7KCP0_9BACT</name>
<proteinExistence type="predicted"/>
<evidence type="ECO:0000313" key="1">
    <source>
        <dbReference type="EMBL" id="SMG38188.1"/>
    </source>
</evidence>
<dbReference type="RefSeq" id="WP_159448300.1">
    <property type="nucleotide sequence ID" value="NZ_FXBB01000024.1"/>
</dbReference>
<reference evidence="2" key="1">
    <citation type="submission" date="2017-04" db="EMBL/GenBank/DDBJ databases">
        <authorList>
            <person name="Varghese N."/>
            <person name="Submissions S."/>
        </authorList>
    </citation>
    <scope>NUCLEOTIDE SEQUENCE [LARGE SCALE GENOMIC DNA]</scope>
    <source>
        <strain evidence="2">USBA 82</strain>
    </source>
</reference>
<accession>A0A1X7KCP0</accession>
<evidence type="ECO:0000313" key="2">
    <source>
        <dbReference type="Proteomes" id="UP000193355"/>
    </source>
</evidence>
<protein>
    <submittedName>
        <fullName evidence="1">Uncharacterized protein</fullName>
    </submittedName>
</protein>
<dbReference type="Proteomes" id="UP000193355">
    <property type="component" value="Unassembled WGS sequence"/>
</dbReference>
<dbReference type="AlphaFoldDB" id="A0A1X7KCP0"/>
<sequence>MRCETEARYVEEKEEIRKPKDPRMIHELCGKYSKFLSSSDKFLEEKRAAKEKW</sequence>
<keyword evidence="2" id="KW-1185">Reference proteome</keyword>
<dbReference type="EMBL" id="FXBB01000024">
    <property type="protein sequence ID" value="SMG38188.1"/>
    <property type="molecule type" value="Genomic_DNA"/>
</dbReference>
<organism evidence="1 2">
    <name type="scientific">Dethiosulfovibrio salsuginis</name>
    <dbReference type="NCBI Taxonomy" id="561720"/>
    <lineage>
        <taxon>Bacteria</taxon>
        <taxon>Thermotogati</taxon>
        <taxon>Synergistota</taxon>
        <taxon>Synergistia</taxon>
        <taxon>Synergistales</taxon>
        <taxon>Dethiosulfovibrionaceae</taxon>
        <taxon>Dethiosulfovibrio</taxon>
    </lineage>
</organism>
<dbReference type="STRING" id="561720.SAMN06275492_12440"/>